<organism evidence="1 2">
    <name type="scientific">Caerostris extrusa</name>
    <name type="common">Bark spider</name>
    <name type="synonym">Caerostris bankana</name>
    <dbReference type="NCBI Taxonomy" id="172846"/>
    <lineage>
        <taxon>Eukaryota</taxon>
        <taxon>Metazoa</taxon>
        <taxon>Ecdysozoa</taxon>
        <taxon>Arthropoda</taxon>
        <taxon>Chelicerata</taxon>
        <taxon>Arachnida</taxon>
        <taxon>Araneae</taxon>
        <taxon>Araneomorphae</taxon>
        <taxon>Entelegynae</taxon>
        <taxon>Araneoidea</taxon>
        <taxon>Araneidae</taxon>
        <taxon>Caerostris</taxon>
    </lineage>
</organism>
<accession>A0AAV4RVJ4</accession>
<dbReference type="EMBL" id="BPLR01008574">
    <property type="protein sequence ID" value="GIY25770.1"/>
    <property type="molecule type" value="Genomic_DNA"/>
</dbReference>
<dbReference type="AlphaFoldDB" id="A0AAV4RVJ4"/>
<gene>
    <name evidence="1" type="ORF">CEXT_671471</name>
</gene>
<comment type="caution">
    <text evidence="1">The sequence shown here is derived from an EMBL/GenBank/DDBJ whole genome shotgun (WGS) entry which is preliminary data.</text>
</comment>
<keyword evidence="2" id="KW-1185">Reference proteome</keyword>
<proteinExistence type="predicted"/>
<reference evidence="1 2" key="1">
    <citation type="submission" date="2021-06" db="EMBL/GenBank/DDBJ databases">
        <title>Caerostris extrusa draft genome.</title>
        <authorList>
            <person name="Kono N."/>
            <person name="Arakawa K."/>
        </authorList>
    </citation>
    <scope>NUCLEOTIDE SEQUENCE [LARGE SCALE GENOMIC DNA]</scope>
</reference>
<sequence>MLAISIGERHSIMCIPKDKVIAGRDSRSRSNIHIKQSIAELQIKRGNNSKNRFFAMLAISIGDHHSIICIPEDKVIAGRDSRSRSNIHIKQSIAGTSD</sequence>
<dbReference type="Proteomes" id="UP001054945">
    <property type="component" value="Unassembled WGS sequence"/>
</dbReference>
<evidence type="ECO:0000313" key="1">
    <source>
        <dbReference type="EMBL" id="GIY25770.1"/>
    </source>
</evidence>
<name>A0AAV4RVJ4_CAEEX</name>
<protein>
    <submittedName>
        <fullName evidence="1">Uncharacterized protein</fullName>
    </submittedName>
</protein>
<evidence type="ECO:0000313" key="2">
    <source>
        <dbReference type="Proteomes" id="UP001054945"/>
    </source>
</evidence>